<dbReference type="GO" id="GO:0006289">
    <property type="term" value="P:nucleotide-excision repair"/>
    <property type="evidence" value="ECO:0007669"/>
    <property type="project" value="UniProtKB-UniRule"/>
</dbReference>
<evidence type="ECO:0000259" key="9">
    <source>
        <dbReference type="PROSITE" id="PS50151"/>
    </source>
</evidence>
<dbReference type="HAMAP" id="MF_00203">
    <property type="entry name" value="UvrC"/>
    <property type="match status" value="1"/>
</dbReference>
<organism evidence="12 13">
    <name type="scientific">Formicincola oecophyllae</name>
    <dbReference type="NCBI Taxonomy" id="2558361"/>
    <lineage>
        <taxon>Bacteria</taxon>
        <taxon>Pseudomonadati</taxon>
        <taxon>Pseudomonadota</taxon>
        <taxon>Alphaproteobacteria</taxon>
        <taxon>Acetobacterales</taxon>
        <taxon>Acetobacteraceae</taxon>
        <taxon>Formicincola</taxon>
    </lineage>
</organism>
<dbReference type="Gene3D" id="3.40.1440.10">
    <property type="entry name" value="GIY-YIG endonuclease"/>
    <property type="match status" value="1"/>
</dbReference>
<dbReference type="SUPFAM" id="SSF46600">
    <property type="entry name" value="C-terminal UvrC-binding domain of UvrB"/>
    <property type="match status" value="1"/>
</dbReference>
<dbReference type="Pfam" id="PF08459">
    <property type="entry name" value="UvrC_RNaseH_dom"/>
    <property type="match status" value="1"/>
</dbReference>
<keyword evidence="2 7" id="KW-0227">DNA damage</keyword>
<dbReference type="SMART" id="SM00465">
    <property type="entry name" value="GIYc"/>
    <property type="match status" value="1"/>
</dbReference>
<dbReference type="Gene3D" id="1.10.150.20">
    <property type="entry name" value="5' to 3' exonuclease, C-terminal subdomain"/>
    <property type="match status" value="1"/>
</dbReference>
<dbReference type="OrthoDB" id="9804933at2"/>
<evidence type="ECO:0000256" key="5">
    <source>
        <dbReference type="ARBA" id="ARBA00023204"/>
    </source>
</evidence>
<keyword evidence="1 7" id="KW-0963">Cytoplasm</keyword>
<dbReference type="FunFam" id="3.40.1440.10:FF:000001">
    <property type="entry name" value="UvrABC system protein C"/>
    <property type="match status" value="1"/>
</dbReference>
<dbReference type="InterPro" id="IPR036876">
    <property type="entry name" value="UVR_dom_sf"/>
</dbReference>
<dbReference type="CDD" id="cd10434">
    <property type="entry name" value="GIY-YIG_UvrC_Cho"/>
    <property type="match status" value="1"/>
</dbReference>
<dbReference type="GO" id="GO:0005737">
    <property type="term" value="C:cytoplasm"/>
    <property type="evidence" value="ECO:0007669"/>
    <property type="project" value="UniProtKB-SubCell"/>
</dbReference>
<dbReference type="AlphaFoldDB" id="A0A4Y6U944"/>
<dbReference type="RefSeq" id="WP_141443687.1">
    <property type="nucleotide sequence ID" value="NZ_CP038231.1"/>
</dbReference>
<dbReference type="GO" id="GO:0009381">
    <property type="term" value="F:excinuclease ABC activity"/>
    <property type="evidence" value="ECO:0007669"/>
    <property type="project" value="UniProtKB-UniRule"/>
</dbReference>
<accession>A0A4Y6U944</accession>
<dbReference type="PROSITE" id="PS50151">
    <property type="entry name" value="UVR"/>
    <property type="match status" value="1"/>
</dbReference>
<comment type="similarity">
    <text evidence="7">Belongs to the UvrC family.</text>
</comment>
<evidence type="ECO:0000256" key="8">
    <source>
        <dbReference type="SAM" id="MobiDB-lite"/>
    </source>
</evidence>
<dbReference type="PROSITE" id="PS50164">
    <property type="entry name" value="GIY_YIG"/>
    <property type="match status" value="1"/>
</dbReference>
<dbReference type="SMART" id="SM00278">
    <property type="entry name" value="HhH1"/>
    <property type="match status" value="2"/>
</dbReference>
<dbReference type="PANTHER" id="PTHR30562">
    <property type="entry name" value="UVRC/OXIDOREDUCTASE"/>
    <property type="match status" value="1"/>
</dbReference>
<protein>
    <recommendedName>
        <fullName evidence="7">UvrABC system protein C</fullName>
        <shortName evidence="7">Protein UvrC</shortName>
    </recommendedName>
    <alternativeName>
        <fullName evidence="7">Excinuclease ABC subunit C</fullName>
    </alternativeName>
</protein>
<dbReference type="GO" id="GO:0009380">
    <property type="term" value="C:excinuclease repair complex"/>
    <property type="evidence" value="ECO:0007669"/>
    <property type="project" value="InterPro"/>
</dbReference>
<dbReference type="Gene3D" id="4.10.860.10">
    <property type="entry name" value="UVR domain"/>
    <property type="match status" value="1"/>
</dbReference>
<evidence type="ECO:0000313" key="12">
    <source>
        <dbReference type="EMBL" id="QDH13979.1"/>
    </source>
</evidence>
<dbReference type="NCBIfam" id="NF001824">
    <property type="entry name" value="PRK00558.1-5"/>
    <property type="match status" value="1"/>
</dbReference>
<dbReference type="GO" id="GO:0009432">
    <property type="term" value="P:SOS response"/>
    <property type="evidence" value="ECO:0007669"/>
    <property type="project" value="UniProtKB-UniRule"/>
</dbReference>
<dbReference type="InterPro" id="IPR000305">
    <property type="entry name" value="GIY-YIG_endonuc"/>
</dbReference>
<feature type="domain" description="UVR" evidence="9">
    <location>
        <begin position="227"/>
        <end position="262"/>
    </location>
</feature>
<dbReference type="Pfam" id="PF14520">
    <property type="entry name" value="HHH_5"/>
    <property type="match status" value="1"/>
</dbReference>
<keyword evidence="6 7" id="KW-0742">SOS response</keyword>
<feature type="compositionally biased region" description="Pro residues" evidence="8">
    <location>
        <begin position="685"/>
        <end position="696"/>
    </location>
</feature>
<keyword evidence="3 7" id="KW-0228">DNA excision</keyword>
<evidence type="ECO:0000256" key="3">
    <source>
        <dbReference type="ARBA" id="ARBA00022769"/>
    </source>
</evidence>
<dbReference type="PANTHER" id="PTHR30562:SF1">
    <property type="entry name" value="UVRABC SYSTEM PROTEIN C"/>
    <property type="match status" value="1"/>
</dbReference>
<dbReference type="InterPro" id="IPR035901">
    <property type="entry name" value="GIY-YIG_endonuc_sf"/>
</dbReference>
<dbReference type="InterPro" id="IPR050066">
    <property type="entry name" value="UvrABC_protein_C"/>
</dbReference>
<comment type="subunit">
    <text evidence="7">Interacts with UvrB in an incision complex.</text>
</comment>
<dbReference type="KEGG" id="swf:E3E12_07095"/>
<evidence type="ECO:0000256" key="1">
    <source>
        <dbReference type="ARBA" id="ARBA00022490"/>
    </source>
</evidence>
<dbReference type="InterPro" id="IPR004791">
    <property type="entry name" value="UvrC"/>
</dbReference>
<dbReference type="Proteomes" id="UP000318709">
    <property type="component" value="Chromosome"/>
</dbReference>
<proteinExistence type="inferred from homology"/>
<dbReference type="InterPro" id="IPR047296">
    <property type="entry name" value="GIY-YIG_UvrC_Cho"/>
</dbReference>
<evidence type="ECO:0000256" key="7">
    <source>
        <dbReference type="HAMAP-Rule" id="MF_00203"/>
    </source>
</evidence>
<dbReference type="SUPFAM" id="SSF47781">
    <property type="entry name" value="RuvA domain 2-like"/>
    <property type="match status" value="1"/>
</dbReference>
<dbReference type="InterPro" id="IPR038476">
    <property type="entry name" value="UvrC_RNase_H_dom_sf"/>
</dbReference>
<dbReference type="Pfam" id="PF02151">
    <property type="entry name" value="UVR"/>
    <property type="match status" value="1"/>
</dbReference>
<dbReference type="InterPro" id="IPR010994">
    <property type="entry name" value="RuvA_2-like"/>
</dbReference>
<reference evidence="12 13" key="1">
    <citation type="submission" date="2019-03" db="EMBL/GenBank/DDBJ databases">
        <title>The complete genome sequence of Swingsia_sp. F3b2 LMG30590(T).</title>
        <authorList>
            <person name="Chua K.-O."/>
            <person name="Chan K.-G."/>
            <person name="See-Too W.-S."/>
        </authorList>
    </citation>
    <scope>NUCLEOTIDE SEQUENCE [LARGE SCALE GENOMIC DNA]</scope>
    <source>
        <strain evidence="12 13">F3b2</strain>
    </source>
</reference>
<evidence type="ECO:0000256" key="4">
    <source>
        <dbReference type="ARBA" id="ARBA00022881"/>
    </source>
</evidence>
<dbReference type="SUPFAM" id="SSF82771">
    <property type="entry name" value="GIY-YIG endonuclease"/>
    <property type="match status" value="1"/>
</dbReference>
<dbReference type="Gene3D" id="3.30.420.340">
    <property type="entry name" value="UvrC, RNAse H endonuclease domain"/>
    <property type="match status" value="1"/>
</dbReference>
<dbReference type="InterPro" id="IPR001162">
    <property type="entry name" value="UvrC_RNase_H_dom"/>
</dbReference>
<evidence type="ECO:0000259" key="10">
    <source>
        <dbReference type="PROSITE" id="PS50164"/>
    </source>
</evidence>
<evidence type="ECO:0000313" key="13">
    <source>
        <dbReference type="Proteomes" id="UP000318709"/>
    </source>
</evidence>
<dbReference type="PROSITE" id="PS50165">
    <property type="entry name" value="UVRC"/>
    <property type="match status" value="1"/>
</dbReference>
<dbReference type="Pfam" id="PF22920">
    <property type="entry name" value="UvrC_RNaseH"/>
    <property type="match status" value="1"/>
</dbReference>
<dbReference type="InterPro" id="IPR001943">
    <property type="entry name" value="UVR_dom"/>
</dbReference>
<dbReference type="EMBL" id="CP038231">
    <property type="protein sequence ID" value="QDH13979.1"/>
    <property type="molecule type" value="Genomic_DNA"/>
</dbReference>
<dbReference type="GO" id="GO:0003677">
    <property type="term" value="F:DNA binding"/>
    <property type="evidence" value="ECO:0007669"/>
    <property type="project" value="UniProtKB-UniRule"/>
</dbReference>
<dbReference type="NCBIfam" id="TIGR00194">
    <property type="entry name" value="uvrC"/>
    <property type="match status" value="1"/>
</dbReference>
<evidence type="ECO:0000256" key="2">
    <source>
        <dbReference type="ARBA" id="ARBA00022763"/>
    </source>
</evidence>
<keyword evidence="5 7" id="KW-0234">DNA repair</keyword>
<sequence length="696" mass="76207">MNAHTPPAPIAALEAKPAKPTPLETGVGVIKRVLATLPDKPGVYRMLGAGGEVLYVGKALSLKRRVASYTRLGQLNRRISTMVGRTAAMEIVVTGSEAEALLLEANYIRQMQPHFNILLKDDKSYPWLVLEGGHDFPRLSRHRGKKQKGAWYWGPFASTRAAQHTQQALERSFGLRTCSDAVFNARTRPCLLHQIKRCSAPCVGRISQSDYRDSIAEAKAYLADGGQALQRHLHAEMEKAAEALAFERAAALRDRLRALGDVRRSGAINPSVIEEADIFGLWQAGGQTCIQVVFIRGGRNNGNRPFFPVHDDEATPAEIMASFMLQFYSDKTPPRDIHVNIQPAEPALLEEALGLQREGRVRVTMPQRGEKRAVVEHAERNARETIERHLAESAAQKDILERVGVLFNLPHPPARIETYDNSHISGQAPYGVMVVGGPEGFMKRAYRKYAIRGPVTAGDDFAMMREVMERRFGHVAKMGLEEARKADWPDLLLIDGGAGQVSAVQAMLAELGVEGVPIVGIAKGPDRNAGREWFVQPGRVPFQLPPHDPVLYHLQRLRDEAHRFAITTHRAKRSRMLVHSALDDIPGIGPARKKALLARFGSARGVRNASLDELAQTPGLSGASAQSVYGYFHPEWIRDSAPSPMLASGGNFQPALVGEGALTGQKSLGGGSATEEMALKSSQRPPRPPAPETEPC</sequence>
<keyword evidence="13" id="KW-1185">Reference proteome</keyword>
<name>A0A4Y6U944_9PROT</name>
<gene>
    <name evidence="7 12" type="primary">uvrC</name>
    <name evidence="12" type="ORF">E3E12_07095</name>
</gene>
<comment type="function">
    <text evidence="7">The UvrABC repair system catalyzes the recognition and processing of DNA lesions. UvrC both incises the 5' and 3' sides of the lesion. The N-terminal half is responsible for the 3' incision and the C-terminal half is responsible for the 5' incision.</text>
</comment>
<feature type="domain" description="UvrC family homology region profile" evidence="11">
    <location>
        <begin position="278"/>
        <end position="508"/>
    </location>
</feature>
<comment type="subcellular location">
    <subcellularLocation>
        <location evidence="7">Cytoplasm</location>
    </subcellularLocation>
</comment>
<evidence type="ECO:0000259" key="11">
    <source>
        <dbReference type="PROSITE" id="PS50165"/>
    </source>
</evidence>
<feature type="domain" description="GIY-YIG" evidence="10">
    <location>
        <begin position="39"/>
        <end position="117"/>
    </location>
</feature>
<evidence type="ECO:0000256" key="6">
    <source>
        <dbReference type="ARBA" id="ARBA00023236"/>
    </source>
</evidence>
<keyword evidence="4 7" id="KW-0267">Excision nuclease</keyword>
<feature type="region of interest" description="Disordered" evidence="8">
    <location>
        <begin position="657"/>
        <end position="696"/>
    </location>
</feature>
<dbReference type="InterPro" id="IPR003583">
    <property type="entry name" value="Hlx-hairpin-Hlx_DNA-bd_motif"/>
</dbReference>